<protein>
    <recommendedName>
        <fullName evidence="10">Cytochrome P450</fullName>
    </recommendedName>
</protein>
<dbReference type="SMR" id="U4U404"/>
<keyword evidence="7" id="KW-0503">Monooxygenase</keyword>
<evidence type="ECO:0000256" key="6">
    <source>
        <dbReference type="ARBA" id="ARBA00023004"/>
    </source>
</evidence>
<proteinExistence type="inferred from homology"/>
<organism evidence="8 9">
    <name type="scientific">Dendroctonus ponderosae</name>
    <name type="common">Mountain pine beetle</name>
    <dbReference type="NCBI Taxonomy" id="77166"/>
    <lineage>
        <taxon>Eukaryota</taxon>
        <taxon>Metazoa</taxon>
        <taxon>Ecdysozoa</taxon>
        <taxon>Arthropoda</taxon>
        <taxon>Hexapoda</taxon>
        <taxon>Insecta</taxon>
        <taxon>Pterygota</taxon>
        <taxon>Neoptera</taxon>
        <taxon>Endopterygota</taxon>
        <taxon>Coleoptera</taxon>
        <taxon>Polyphaga</taxon>
        <taxon>Cucujiformia</taxon>
        <taxon>Curculionidae</taxon>
        <taxon>Scolytinae</taxon>
        <taxon>Dendroctonus</taxon>
    </lineage>
</organism>
<evidence type="ECO:0000256" key="4">
    <source>
        <dbReference type="ARBA" id="ARBA00022723"/>
    </source>
</evidence>
<dbReference type="InterPro" id="IPR036396">
    <property type="entry name" value="Cyt_P450_sf"/>
</dbReference>
<dbReference type="Pfam" id="PF00067">
    <property type="entry name" value="p450"/>
    <property type="match status" value="1"/>
</dbReference>
<dbReference type="PANTHER" id="PTHR24291:SF187">
    <property type="entry name" value="CYTOCHROME P450 4AE1-RELATED"/>
    <property type="match status" value="1"/>
</dbReference>
<dbReference type="Proteomes" id="UP000030742">
    <property type="component" value="Unassembled WGS sequence"/>
</dbReference>
<dbReference type="STRING" id="77166.U4U404"/>
<evidence type="ECO:0000313" key="8">
    <source>
        <dbReference type="EMBL" id="ERL87063.1"/>
    </source>
</evidence>
<dbReference type="Gene3D" id="1.10.630.10">
    <property type="entry name" value="Cytochrome P450"/>
    <property type="match status" value="1"/>
</dbReference>
<evidence type="ECO:0000256" key="5">
    <source>
        <dbReference type="ARBA" id="ARBA00023002"/>
    </source>
</evidence>
<dbReference type="InterPro" id="IPR001128">
    <property type="entry name" value="Cyt_P450"/>
</dbReference>
<reference evidence="8 9" key="1">
    <citation type="journal article" date="2013" name="Genome Biol.">
        <title>Draft genome of the mountain pine beetle, Dendroctonus ponderosae Hopkins, a major forest pest.</title>
        <authorList>
            <person name="Keeling C.I."/>
            <person name="Yuen M.M."/>
            <person name="Liao N.Y."/>
            <person name="Docking T.R."/>
            <person name="Chan S.K."/>
            <person name="Taylor G.A."/>
            <person name="Palmquist D.L."/>
            <person name="Jackman S.D."/>
            <person name="Nguyen A."/>
            <person name="Li M."/>
            <person name="Henderson H."/>
            <person name="Janes J.K."/>
            <person name="Zhao Y."/>
            <person name="Pandoh P."/>
            <person name="Moore R."/>
            <person name="Sperling F.A."/>
            <person name="Huber D.P."/>
            <person name="Birol I."/>
            <person name="Jones S.J."/>
            <person name="Bohlmann J."/>
        </authorList>
    </citation>
    <scope>NUCLEOTIDE SEQUENCE</scope>
</reference>
<name>U4U404_DENPD</name>
<dbReference type="EMBL" id="KB631904">
    <property type="protein sequence ID" value="ERL87063.1"/>
    <property type="molecule type" value="Genomic_DNA"/>
</dbReference>
<evidence type="ECO:0000256" key="1">
    <source>
        <dbReference type="ARBA" id="ARBA00001971"/>
    </source>
</evidence>
<dbReference type="OrthoDB" id="1470350at2759"/>
<evidence type="ECO:0000256" key="2">
    <source>
        <dbReference type="ARBA" id="ARBA00010617"/>
    </source>
</evidence>
<evidence type="ECO:0000256" key="3">
    <source>
        <dbReference type="ARBA" id="ARBA00022617"/>
    </source>
</evidence>
<dbReference type="GO" id="GO:0005506">
    <property type="term" value="F:iron ion binding"/>
    <property type="evidence" value="ECO:0007669"/>
    <property type="project" value="InterPro"/>
</dbReference>
<comment type="similarity">
    <text evidence="2">Belongs to the cytochrome P450 family.</text>
</comment>
<evidence type="ECO:0000256" key="7">
    <source>
        <dbReference type="ARBA" id="ARBA00023033"/>
    </source>
</evidence>
<keyword evidence="4" id="KW-0479">Metal-binding</keyword>
<evidence type="ECO:0008006" key="10">
    <source>
        <dbReference type="Google" id="ProtNLM"/>
    </source>
</evidence>
<dbReference type="InterPro" id="IPR050196">
    <property type="entry name" value="Cytochrome_P450_Monoox"/>
</dbReference>
<comment type="cofactor">
    <cofactor evidence="1">
        <name>heme</name>
        <dbReference type="ChEBI" id="CHEBI:30413"/>
    </cofactor>
</comment>
<dbReference type="AlphaFoldDB" id="U4U404"/>
<dbReference type="PANTHER" id="PTHR24291">
    <property type="entry name" value="CYTOCHROME P450 FAMILY 4"/>
    <property type="match status" value="1"/>
</dbReference>
<keyword evidence="6" id="KW-0408">Iron</keyword>
<dbReference type="SUPFAM" id="SSF48264">
    <property type="entry name" value="Cytochrome P450"/>
    <property type="match status" value="1"/>
</dbReference>
<dbReference type="GO" id="GO:0020037">
    <property type="term" value="F:heme binding"/>
    <property type="evidence" value="ECO:0007669"/>
    <property type="project" value="InterPro"/>
</dbReference>
<dbReference type="GO" id="GO:0016705">
    <property type="term" value="F:oxidoreductase activity, acting on paired donors, with incorporation or reduction of molecular oxygen"/>
    <property type="evidence" value="ECO:0007669"/>
    <property type="project" value="InterPro"/>
</dbReference>
<dbReference type="GO" id="GO:0004497">
    <property type="term" value="F:monooxygenase activity"/>
    <property type="evidence" value="ECO:0007669"/>
    <property type="project" value="UniProtKB-KW"/>
</dbReference>
<gene>
    <name evidence="8" type="ORF">D910_04464</name>
</gene>
<sequence length="244" mass="28068">MWIVLLLPIVAYIFIQIAFCRVKSQSKYLRNVPGKRPFLIFGNLLDFLPGSIVFLDNLMGYLKTYGDTILFHDGSFSWILLSIDYEFNEFLYSSSVHIEKSDQYQFFHGWFGQGLLTSSGSTWRNHRKVITHSFHFSILLQFIDVFDSVGDNLVKKLESEAGKDSVEISQLISLYALDVICEAAMGVKIQALEAGNSEYVKSIKEMCNIVVDRVFSFISPRLYKLTWTYYREKTALKVRGFVLA</sequence>
<evidence type="ECO:0000313" key="9">
    <source>
        <dbReference type="Proteomes" id="UP000030742"/>
    </source>
</evidence>
<accession>U4U404</accession>
<keyword evidence="5" id="KW-0560">Oxidoreductase</keyword>
<keyword evidence="3" id="KW-0349">Heme</keyword>